<name>A0A085WUR4_9BACT</name>
<evidence type="ECO:0000313" key="2">
    <source>
        <dbReference type="EMBL" id="KFE71427.1"/>
    </source>
</evidence>
<gene>
    <name evidence="2" type="ORF">DB31_3557</name>
</gene>
<dbReference type="EMBL" id="JMCB01000002">
    <property type="protein sequence ID" value="KFE71427.1"/>
    <property type="molecule type" value="Genomic_DNA"/>
</dbReference>
<keyword evidence="3" id="KW-1185">Reference proteome</keyword>
<protein>
    <submittedName>
        <fullName evidence="2">Uncharacterized protein</fullName>
    </submittedName>
</protein>
<dbReference type="Proteomes" id="UP000028725">
    <property type="component" value="Unassembled WGS sequence"/>
</dbReference>
<sequence length="116" mass="12534">MHRDLLKVEGDKWALISPLREASNPAWSTFTLTCTGPREAVCPESNGAPAPCRSGREGASEAPSLCASLDLLVRPPCRSCCSLAVRRSASRAPARSPRLPPPLARPPPRPRGARRW</sequence>
<accession>A0A085WUR4</accession>
<comment type="caution">
    <text evidence="2">The sequence shown here is derived from an EMBL/GenBank/DDBJ whole genome shotgun (WGS) entry which is preliminary data.</text>
</comment>
<feature type="region of interest" description="Disordered" evidence="1">
    <location>
        <begin position="85"/>
        <end position="116"/>
    </location>
</feature>
<feature type="compositionally biased region" description="Low complexity" evidence="1">
    <location>
        <begin position="85"/>
        <end position="97"/>
    </location>
</feature>
<feature type="compositionally biased region" description="Pro residues" evidence="1">
    <location>
        <begin position="98"/>
        <end position="110"/>
    </location>
</feature>
<evidence type="ECO:0000313" key="3">
    <source>
        <dbReference type="Proteomes" id="UP000028725"/>
    </source>
</evidence>
<proteinExistence type="predicted"/>
<dbReference type="AlphaFoldDB" id="A0A085WUR4"/>
<evidence type="ECO:0000256" key="1">
    <source>
        <dbReference type="SAM" id="MobiDB-lite"/>
    </source>
</evidence>
<dbReference type="STRING" id="394096.DB31_3557"/>
<organism evidence="2 3">
    <name type="scientific">Hyalangium minutum</name>
    <dbReference type="NCBI Taxonomy" id="394096"/>
    <lineage>
        <taxon>Bacteria</taxon>
        <taxon>Pseudomonadati</taxon>
        <taxon>Myxococcota</taxon>
        <taxon>Myxococcia</taxon>
        <taxon>Myxococcales</taxon>
        <taxon>Cystobacterineae</taxon>
        <taxon>Archangiaceae</taxon>
        <taxon>Hyalangium</taxon>
    </lineage>
</organism>
<reference evidence="2 3" key="1">
    <citation type="submission" date="2014-04" db="EMBL/GenBank/DDBJ databases">
        <title>Genome assembly of Hyalangium minutum DSM 14724.</title>
        <authorList>
            <person name="Sharma G."/>
            <person name="Subramanian S."/>
        </authorList>
    </citation>
    <scope>NUCLEOTIDE SEQUENCE [LARGE SCALE GENOMIC DNA]</scope>
    <source>
        <strain evidence="2 3">DSM 14724</strain>
    </source>
</reference>